<dbReference type="InterPro" id="IPR050556">
    <property type="entry name" value="Type_II_TA_system_RNase"/>
</dbReference>
<name>A0A831LXM2_9BACT</name>
<evidence type="ECO:0000256" key="4">
    <source>
        <dbReference type="ARBA" id="ARBA00022723"/>
    </source>
</evidence>
<proteinExistence type="inferred from homology"/>
<gene>
    <name evidence="9" type="ORF">ENN90_08730</name>
</gene>
<dbReference type="CDD" id="cd18738">
    <property type="entry name" value="PIN_VapC4-5_FitB-like"/>
    <property type="match status" value="1"/>
</dbReference>
<dbReference type="Gene3D" id="3.40.50.1010">
    <property type="entry name" value="5'-nuclease"/>
    <property type="match status" value="1"/>
</dbReference>
<sequence length="126" mass="14260">MGKEYLIDTNSVIDYLDNKLPPKANELIEGASSKISVITRIELLSWPGATNTQTNILLNFIGESEIYHLEESVILKTIEIRKTYRVKLPDAIIAATALINNFSLVTRNTNDFDRIEQLEVINPHSF</sequence>
<feature type="domain" description="PIN" evidence="8">
    <location>
        <begin position="5"/>
        <end position="116"/>
    </location>
</feature>
<dbReference type="GO" id="GO:0016787">
    <property type="term" value="F:hydrolase activity"/>
    <property type="evidence" value="ECO:0007669"/>
    <property type="project" value="UniProtKB-KW"/>
</dbReference>
<dbReference type="PANTHER" id="PTHR33653:SF1">
    <property type="entry name" value="RIBONUCLEASE VAPC2"/>
    <property type="match status" value="1"/>
</dbReference>
<dbReference type="AlphaFoldDB" id="A0A831LXM2"/>
<comment type="cofactor">
    <cofactor evidence="1">
        <name>Mg(2+)</name>
        <dbReference type="ChEBI" id="CHEBI:18420"/>
    </cofactor>
</comment>
<dbReference type="SUPFAM" id="SSF88723">
    <property type="entry name" value="PIN domain-like"/>
    <property type="match status" value="1"/>
</dbReference>
<evidence type="ECO:0000256" key="6">
    <source>
        <dbReference type="ARBA" id="ARBA00022842"/>
    </source>
</evidence>
<evidence type="ECO:0000313" key="9">
    <source>
        <dbReference type="EMBL" id="HDR51686.1"/>
    </source>
</evidence>
<evidence type="ECO:0000256" key="2">
    <source>
        <dbReference type="ARBA" id="ARBA00022649"/>
    </source>
</evidence>
<organism evidence="9">
    <name type="scientific">Mariniphaga anaerophila</name>
    <dbReference type="NCBI Taxonomy" id="1484053"/>
    <lineage>
        <taxon>Bacteria</taxon>
        <taxon>Pseudomonadati</taxon>
        <taxon>Bacteroidota</taxon>
        <taxon>Bacteroidia</taxon>
        <taxon>Marinilabiliales</taxon>
        <taxon>Prolixibacteraceae</taxon>
        <taxon>Mariniphaga</taxon>
    </lineage>
</organism>
<accession>A0A831LXM2</accession>
<keyword evidence="6" id="KW-0460">Magnesium</keyword>
<evidence type="ECO:0000256" key="3">
    <source>
        <dbReference type="ARBA" id="ARBA00022722"/>
    </source>
</evidence>
<dbReference type="PANTHER" id="PTHR33653">
    <property type="entry name" value="RIBONUCLEASE VAPC2"/>
    <property type="match status" value="1"/>
</dbReference>
<dbReference type="GO" id="GO:0046872">
    <property type="term" value="F:metal ion binding"/>
    <property type="evidence" value="ECO:0007669"/>
    <property type="project" value="UniProtKB-KW"/>
</dbReference>
<keyword evidence="3" id="KW-0540">Nuclease</keyword>
<dbReference type="EMBL" id="DSDK01000475">
    <property type="protein sequence ID" value="HDR51686.1"/>
    <property type="molecule type" value="Genomic_DNA"/>
</dbReference>
<evidence type="ECO:0000256" key="1">
    <source>
        <dbReference type="ARBA" id="ARBA00001946"/>
    </source>
</evidence>
<evidence type="ECO:0000256" key="7">
    <source>
        <dbReference type="ARBA" id="ARBA00038093"/>
    </source>
</evidence>
<keyword evidence="4" id="KW-0479">Metal-binding</keyword>
<evidence type="ECO:0000256" key="5">
    <source>
        <dbReference type="ARBA" id="ARBA00022801"/>
    </source>
</evidence>
<comment type="similarity">
    <text evidence="7">Belongs to the PINc/VapC protein family.</text>
</comment>
<dbReference type="GO" id="GO:0004518">
    <property type="term" value="F:nuclease activity"/>
    <property type="evidence" value="ECO:0007669"/>
    <property type="project" value="UniProtKB-KW"/>
</dbReference>
<keyword evidence="2" id="KW-1277">Toxin-antitoxin system</keyword>
<dbReference type="Proteomes" id="UP000886047">
    <property type="component" value="Unassembled WGS sequence"/>
</dbReference>
<dbReference type="Pfam" id="PF01850">
    <property type="entry name" value="PIN"/>
    <property type="match status" value="1"/>
</dbReference>
<protein>
    <submittedName>
        <fullName evidence="9">Type II toxin-antitoxin system VapC family toxin</fullName>
    </submittedName>
</protein>
<evidence type="ECO:0000259" key="8">
    <source>
        <dbReference type="Pfam" id="PF01850"/>
    </source>
</evidence>
<reference evidence="9" key="1">
    <citation type="journal article" date="2020" name="mSystems">
        <title>Genome- and Community-Level Interaction Insights into Carbon Utilization and Element Cycling Functions of Hydrothermarchaeota in Hydrothermal Sediment.</title>
        <authorList>
            <person name="Zhou Z."/>
            <person name="Liu Y."/>
            <person name="Xu W."/>
            <person name="Pan J."/>
            <person name="Luo Z.H."/>
            <person name="Li M."/>
        </authorList>
    </citation>
    <scope>NUCLEOTIDE SEQUENCE [LARGE SCALE GENOMIC DNA]</scope>
    <source>
        <strain evidence="9">SpSt-1217</strain>
    </source>
</reference>
<dbReference type="InterPro" id="IPR002716">
    <property type="entry name" value="PIN_dom"/>
</dbReference>
<dbReference type="InterPro" id="IPR029060">
    <property type="entry name" value="PIN-like_dom_sf"/>
</dbReference>
<keyword evidence="5" id="KW-0378">Hydrolase</keyword>
<comment type="caution">
    <text evidence="9">The sequence shown here is derived from an EMBL/GenBank/DDBJ whole genome shotgun (WGS) entry which is preliminary data.</text>
</comment>